<dbReference type="AlphaFoldDB" id="A0A409VYF8"/>
<dbReference type="OrthoDB" id="2117453at2759"/>
<dbReference type="Proteomes" id="UP000284706">
    <property type="component" value="Unassembled WGS sequence"/>
</dbReference>
<evidence type="ECO:0008006" key="4">
    <source>
        <dbReference type="Google" id="ProtNLM"/>
    </source>
</evidence>
<reference evidence="2 3" key="1">
    <citation type="journal article" date="2018" name="Evol. Lett.">
        <title>Horizontal gene cluster transfer increased hallucinogenic mushroom diversity.</title>
        <authorList>
            <person name="Reynolds H.T."/>
            <person name="Vijayakumar V."/>
            <person name="Gluck-Thaler E."/>
            <person name="Korotkin H.B."/>
            <person name="Matheny P.B."/>
            <person name="Slot J.C."/>
        </authorList>
    </citation>
    <scope>NUCLEOTIDE SEQUENCE [LARGE SCALE GENOMIC DNA]</scope>
    <source>
        <strain evidence="2 3">SRW20</strain>
    </source>
</reference>
<dbReference type="InParanoid" id="A0A409VYF8"/>
<feature type="transmembrane region" description="Helical" evidence="1">
    <location>
        <begin position="28"/>
        <end position="47"/>
    </location>
</feature>
<keyword evidence="1" id="KW-0812">Transmembrane</keyword>
<feature type="transmembrane region" description="Helical" evidence="1">
    <location>
        <begin position="102"/>
        <end position="122"/>
    </location>
</feature>
<name>A0A409VYF8_9AGAR</name>
<keyword evidence="1" id="KW-0472">Membrane</keyword>
<feature type="transmembrane region" description="Helical" evidence="1">
    <location>
        <begin position="67"/>
        <end position="90"/>
    </location>
</feature>
<evidence type="ECO:0000313" key="2">
    <source>
        <dbReference type="EMBL" id="PPQ71298.1"/>
    </source>
</evidence>
<keyword evidence="3" id="KW-1185">Reference proteome</keyword>
<accession>A0A409VYF8</accession>
<proteinExistence type="predicted"/>
<sequence>MVKETTGTTNAPVARRSHIGWSYPSKSLMSLILAFSAVELGLSAWLTARYNTHHTFTSHSEKLRVRYILFASIWTFLIGSVYFWLFLLAVAGLFTSIASHTFFLFLTWVIWILAAAFITSTLGGDINCSNNVIFAYCEHLHALMGFAWTIVALLTVLLLLVVMRGRKRSRGDGYGYRGPLHANQTV</sequence>
<comment type="caution">
    <text evidence="2">The sequence shown here is derived from an EMBL/GenBank/DDBJ whole genome shotgun (WGS) entry which is preliminary data.</text>
</comment>
<evidence type="ECO:0000313" key="3">
    <source>
        <dbReference type="Proteomes" id="UP000284706"/>
    </source>
</evidence>
<dbReference type="EMBL" id="NHYE01005508">
    <property type="protein sequence ID" value="PPQ71298.1"/>
    <property type="molecule type" value="Genomic_DNA"/>
</dbReference>
<organism evidence="2 3">
    <name type="scientific">Gymnopilus dilepis</name>
    <dbReference type="NCBI Taxonomy" id="231916"/>
    <lineage>
        <taxon>Eukaryota</taxon>
        <taxon>Fungi</taxon>
        <taxon>Dikarya</taxon>
        <taxon>Basidiomycota</taxon>
        <taxon>Agaricomycotina</taxon>
        <taxon>Agaricomycetes</taxon>
        <taxon>Agaricomycetidae</taxon>
        <taxon>Agaricales</taxon>
        <taxon>Agaricineae</taxon>
        <taxon>Hymenogastraceae</taxon>
        <taxon>Gymnopilus</taxon>
    </lineage>
</organism>
<protein>
    <recommendedName>
        <fullName evidence="4">MARVEL domain-containing protein</fullName>
    </recommendedName>
</protein>
<feature type="transmembrane region" description="Helical" evidence="1">
    <location>
        <begin position="142"/>
        <end position="162"/>
    </location>
</feature>
<evidence type="ECO:0000256" key="1">
    <source>
        <dbReference type="SAM" id="Phobius"/>
    </source>
</evidence>
<dbReference type="STRING" id="231916.A0A409VYF8"/>
<gene>
    <name evidence="2" type="ORF">CVT26_011948</name>
</gene>
<keyword evidence="1" id="KW-1133">Transmembrane helix</keyword>